<evidence type="ECO:0000313" key="2">
    <source>
        <dbReference type="Proteomes" id="UP000028561"/>
    </source>
</evidence>
<dbReference type="Proteomes" id="UP000028561">
    <property type="component" value="Segment"/>
</dbReference>
<evidence type="ECO:0000313" key="1">
    <source>
        <dbReference type="EMBL" id="AIF72019.1"/>
    </source>
</evidence>
<dbReference type="GeneID" id="20283130"/>
<reference evidence="1 2" key="2">
    <citation type="journal article" date="2016" name="Virology (Lond)">
        <title>Genomic characterization and comparison of seven Myoviridae bacteriophage infecting Bacillus thuringiensis.</title>
        <authorList>
            <person name="Sauder A.B."/>
            <person name="Quinn M.R."/>
            <person name="Brouillette A."/>
            <person name="Caruso S."/>
            <person name="Cresawn S."/>
            <person name="Erill I."/>
            <person name="Lewis L."/>
            <person name="Loesser-Casey K."/>
            <person name="Pate M."/>
            <person name="Scott C."/>
            <person name="Stockwell S."/>
            <person name="Temple L."/>
        </authorList>
    </citation>
    <scope>NUCLEOTIDE SEQUENCE [LARGE SCALE GENOMIC DNA]</scope>
</reference>
<reference evidence="2" key="1">
    <citation type="submission" date="2014-09" db="EMBL/GenBank/DDBJ databases">
        <title>Genomic characterization and comparison of seven Myoviridae bacteriophage infecting Bacillus thuringiensis.</title>
        <authorList>
            <person name="Sauder A.B."/>
            <person name="McKenzie Q.R."/>
            <person name="Temple L.M."/>
            <person name="Alexis B.K."/>
            <person name="Al-Atrache Z."/>
            <person name="Lewis L.O."/>
            <person name="Loesser-Casey K.E."/>
            <person name="Mitchell K.J."/>
        </authorList>
    </citation>
    <scope>NUCLEOTIDE SEQUENCE [LARGE SCALE GENOMIC DNA]</scope>
</reference>
<organism evidence="1 2">
    <name type="scientific">Bacillus phage Riley</name>
    <dbReference type="NCBI Taxonomy" id="1486662"/>
    <lineage>
        <taxon>Viruses</taxon>
        <taxon>Duplodnaviria</taxon>
        <taxon>Heunggongvirae</taxon>
        <taxon>Uroviricota</taxon>
        <taxon>Caudoviricetes</taxon>
        <taxon>Herelleviridae</taxon>
        <taxon>Bastillevirinae</taxon>
        <taxon>Bequatrovirus</taxon>
        <taxon>Bequatrovirus riley</taxon>
    </lineage>
</organism>
<dbReference type="EMBL" id="KJ489402">
    <property type="protein sequence ID" value="AIF72019.1"/>
    <property type="molecule type" value="Genomic_DNA"/>
</dbReference>
<proteinExistence type="predicted"/>
<sequence length="42" mass="4946">MAGIKIFTEEELDAMDWNDLLELHLILSENLDKVNMEIDNRI</sequence>
<dbReference type="RefSeq" id="YP_009055908.1">
    <property type="nucleotide sequence ID" value="NC_024788.1"/>
</dbReference>
<accession>A0A075M096</accession>
<keyword evidence="2" id="KW-1185">Reference proteome</keyword>
<protein>
    <submittedName>
        <fullName evidence="1">Uncharacterized protein</fullName>
    </submittedName>
</protein>
<dbReference type="KEGG" id="vg:20283130"/>
<name>A0A075M096_9CAUD</name>